<dbReference type="Proteomes" id="UP000199013">
    <property type="component" value="Unassembled WGS sequence"/>
</dbReference>
<dbReference type="EMBL" id="FLUV01000009">
    <property type="protein sequence ID" value="SBW17006.1"/>
    <property type="molecule type" value="Genomic_DNA"/>
</dbReference>
<evidence type="ECO:0000313" key="2">
    <source>
        <dbReference type="Proteomes" id="UP000199013"/>
    </source>
</evidence>
<keyword evidence="2" id="KW-1185">Reference proteome</keyword>
<organism evidence="1 2">
    <name type="scientific">Candidatus Protofrankia californiensis</name>
    <dbReference type="NCBI Taxonomy" id="1839754"/>
    <lineage>
        <taxon>Bacteria</taxon>
        <taxon>Bacillati</taxon>
        <taxon>Actinomycetota</taxon>
        <taxon>Actinomycetes</taxon>
        <taxon>Frankiales</taxon>
        <taxon>Frankiaceae</taxon>
        <taxon>Protofrankia</taxon>
    </lineage>
</organism>
<gene>
    <name evidence="1" type="ORF">FDG2_0025</name>
</gene>
<name>A0A1C3NSQ7_9ACTN</name>
<evidence type="ECO:0000313" key="1">
    <source>
        <dbReference type="EMBL" id="SBW17006.1"/>
    </source>
</evidence>
<reference evidence="2" key="1">
    <citation type="submission" date="2016-02" db="EMBL/GenBank/DDBJ databases">
        <authorList>
            <person name="Wibberg D."/>
        </authorList>
    </citation>
    <scope>NUCLEOTIDE SEQUENCE [LARGE SCALE GENOMIC DNA]</scope>
</reference>
<sequence>MYSHSARRATASAANRQKQIDKARAALVVLHRNLGTPYYRDEAAVHARVEKITSGCRVRAWLRTHLDTNPDTGKPLLTWFFDEDALQLAAKADGWFALLTNQSVEEKDAAGVFVDYKGQEASERRNSAFKGPLAVNPFYLENNQRIHGLLHVVGLALLLFSLIEREARRAAGPTGTVAGLYARRPAKPTGRLILEALADLRLVPARDGQPAYIPRPTPLQQRVLDLLGVDPTKPP</sequence>
<evidence type="ECO:0008006" key="3">
    <source>
        <dbReference type="Google" id="ProtNLM"/>
    </source>
</evidence>
<accession>A0A1C3NSQ7</accession>
<proteinExistence type="predicted"/>
<dbReference type="AlphaFoldDB" id="A0A1C3NSQ7"/>
<protein>
    <recommendedName>
        <fullName evidence="3">Transposase</fullName>
    </recommendedName>
</protein>